<dbReference type="InterPro" id="IPR023198">
    <property type="entry name" value="PGP-like_dom2"/>
</dbReference>
<dbReference type="Gene3D" id="3.40.50.1000">
    <property type="entry name" value="HAD superfamily/HAD-like"/>
    <property type="match status" value="1"/>
</dbReference>
<dbReference type="InterPro" id="IPR036412">
    <property type="entry name" value="HAD-like_sf"/>
</dbReference>
<evidence type="ECO:0000313" key="1">
    <source>
        <dbReference type="EMBL" id="ATL48349.1"/>
    </source>
</evidence>
<dbReference type="Pfam" id="PF13419">
    <property type="entry name" value="HAD_2"/>
    <property type="match status" value="1"/>
</dbReference>
<dbReference type="SFLD" id="SFLDS00003">
    <property type="entry name" value="Haloacid_Dehalogenase"/>
    <property type="match status" value="1"/>
</dbReference>
<dbReference type="InterPro" id="IPR050155">
    <property type="entry name" value="HAD-like_hydrolase_sf"/>
</dbReference>
<dbReference type="SUPFAM" id="SSF56784">
    <property type="entry name" value="HAD-like"/>
    <property type="match status" value="1"/>
</dbReference>
<dbReference type="KEGG" id="cbae:COR50_14910"/>
<dbReference type="InterPro" id="IPR022468">
    <property type="entry name" value="PhnX-like"/>
</dbReference>
<dbReference type="NCBIfam" id="TIGR03351">
    <property type="entry name" value="PhnX-like"/>
    <property type="match status" value="1"/>
</dbReference>
<dbReference type="PANTHER" id="PTHR43434">
    <property type="entry name" value="PHOSPHOGLYCOLATE PHOSPHATASE"/>
    <property type="match status" value="1"/>
</dbReference>
<dbReference type="Gene3D" id="1.10.150.240">
    <property type="entry name" value="Putative phosphatase, domain 2"/>
    <property type="match status" value="1"/>
</dbReference>
<protein>
    <submittedName>
        <fullName evidence="1">HAD family hydrolase</fullName>
    </submittedName>
</protein>
<keyword evidence="1" id="KW-0378">Hydrolase</keyword>
<dbReference type="InterPro" id="IPR041492">
    <property type="entry name" value="HAD_2"/>
</dbReference>
<keyword evidence="2" id="KW-1185">Reference proteome</keyword>
<dbReference type="EMBL" id="CP023777">
    <property type="protein sequence ID" value="ATL48349.1"/>
    <property type="molecule type" value="Genomic_DNA"/>
</dbReference>
<dbReference type="OrthoDB" id="5504491at2"/>
<dbReference type="InterPro" id="IPR023214">
    <property type="entry name" value="HAD_sf"/>
</dbReference>
<dbReference type="RefSeq" id="WP_098194723.1">
    <property type="nucleotide sequence ID" value="NZ_CP023777.1"/>
</dbReference>
<dbReference type="GO" id="GO:0006281">
    <property type="term" value="P:DNA repair"/>
    <property type="evidence" value="ECO:0007669"/>
    <property type="project" value="TreeGrafter"/>
</dbReference>
<accession>A0A291QWD7</accession>
<name>A0A291QWD7_9BACT</name>
<dbReference type="GO" id="GO:0005829">
    <property type="term" value="C:cytosol"/>
    <property type="evidence" value="ECO:0007669"/>
    <property type="project" value="TreeGrafter"/>
</dbReference>
<reference evidence="1 2" key="1">
    <citation type="submission" date="2017-10" db="EMBL/GenBank/DDBJ databases">
        <title>Paenichitinophaga pekingensis gen. nov., sp. nov., isolated from activated sludge.</title>
        <authorList>
            <person name="Jin D."/>
            <person name="Kong X."/>
            <person name="Deng Y."/>
            <person name="Bai Z."/>
        </authorList>
    </citation>
    <scope>NUCLEOTIDE SEQUENCE [LARGE SCALE GENOMIC DNA]</scope>
    <source>
        <strain evidence="1 2">13</strain>
    </source>
</reference>
<organism evidence="1 2">
    <name type="scientific">Chitinophaga caeni</name>
    <dbReference type="NCBI Taxonomy" id="2029983"/>
    <lineage>
        <taxon>Bacteria</taxon>
        <taxon>Pseudomonadati</taxon>
        <taxon>Bacteroidota</taxon>
        <taxon>Chitinophagia</taxon>
        <taxon>Chitinophagales</taxon>
        <taxon>Chitinophagaceae</taxon>
        <taxon>Chitinophaga</taxon>
    </lineage>
</organism>
<dbReference type="PANTHER" id="PTHR43434:SF19">
    <property type="entry name" value="PHOSPHONOACETALDEHYDE HYDROLASE"/>
    <property type="match status" value="1"/>
</dbReference>
<dbReference type="AlphaFoldDB" id="A0A291QWD7"/>
<dbReference type="SFLD" id="SFLDG01129">
    <property type="entry name" value="C1.5:_HAD__Beta-PGM__Phosphata"/>
    <property type="match status" value="1"/>
</dbReference>
<proteinExistence type="predicted"/>
<evidence type="ECO:0000313" key="2">
    <source>
        <dbReference type="Proteomes" id="UP000220133"/>
    </source>
</evidence>
<sequence>MKDIKMVVFDMAGTTVDEDNIVYKTVHKVLVDEGCPVSLQEVLKHAAGKEKFQAIRDVVASVSGLPDPEGIACRAFAQFKITLEQQYDHVQIKGFDGVEQLFAKLRAGGVKVVLNTGYSKMIAHKLLTKLGWETGTHIDALVTADDVARSRPYPDMIFKAMALFDINNPALVLKAGDSDVDIMEGKNAGCGMTVGVLSGAQGRLQLEAAAPDYIFDKLTGIESLLHVHGLPGI</sequence>
<dbReference type="GO" id="GO:0008967">
    <property type="term" value="F:phosphoglycolate phosphatase activity"/>
    <property type="evidence" value="ECO:0007669"/>
    <property type="project" value="TreeGrafter"/>
</dbReference>
<gene>
    <name evidence="1" type="ORF">COR50_14910</name>
</gene>
<dbReference type="Proteomes" id="UP000220133">
    <property type="component" value="Chromosome"/>
</dbReference>